<evidence type="ECO:0000313" key="8">
    <source>
        <dbReference type="Proteomes" id="UP001652662"/>
    </source>
</evidence>
<dbReference type="PROSITE" id="PS01358">
    <property type="entry name" value="ZF_RANBP2_1"/>
    <property type="match status" value="1"/>
</dbReference>
<evidence type="ECO:0000256" key="1">
    <source>
        <dbReference type="ARBA" id="ARBA00008287"/>
    </source>
</evidence>
<dbReference type="InterPro" id="IPR001876">
    <property type="entry name" value="Znf_RanBP2"/>
</dbReference>
<dbReference type="PANTHER" id="PTHR23111:SF28">
    <property type="entry name" value="TESTIS-EXPRESSED PROTEIN 13D"/>
    <property type="match status" value="1"/>
</dbReference>
<keyword evidence="4" id="KW-0862">Zinc</keyword>
<accession>A0ABM4N688</accession>
<evidence type="ECO:0000256" key="6">
    <source>
        <dbReference type="SAM" id="MobiDB-lite"/>
    </source>
</evidence>
<feature type="compositionally biased region" description="Basic and acidic residues" evidence="6">
    <location>
        <begin position="417"/>
        <end position="426"/>
    </location>
</feature>
<sequence length="473" mass="52350">MAMDYGDHASGFRHNEVIKFINNEVLMNGGSPDFYMAFRSRPWNEVEDQLLAVVVDPQVPSPIKRACAWSALALSVRVAARQQEQQAYRVQRLQAQLEEREVAFWSLSSQLQRLCKEREEVAAELRCTLASVQQAMAERDVLRGRLPQAERSVQIYPLPQEIAGAEQPGAVTWPVDVGMQGMSFSEAQMANQAALLYMPGSSSPWAQAMQPPQQMPVPYPSPFYVPFPVAFPYSSPLPASAVMEAEAAAAAVETAAVAPQRPPPVIYPPVLRAAVGVQEEMAPLCDQRYHVQEAYPENLQGECSLGDSRSHSQEEGPVCPQGMTSLGDIRSHNQEEDPESPQGTAPLRDSRIYSQKECPVMPQTYPLGKSKSHSQEEGVERPKGTSPLEGSRRHRVKKRPKKQQAQGQKAKQPKGKKASESQHQEKLASGCSSVNWDCPCCKAKNFSWRKACYKCKKVRVAVESEGLDPGQTH</sequence>
<keyword evidence="2" id="KW-0479">Metal-binding</keyword>
<feature type="domain" description="RanBP2-type" evidence="7">
    <location>
        <begin position="428"/>
        <end position="461"/>
    </location>
</feature>
<dbReference type="Pfam" id="PF20868">
    <property type="entry name" value="TX13_rpt"/>
    <property type="match status" value="1"/>
</dbReference>
<evidence type="ECO:0000256" key="4">
    <source>
        <dbReference type="ARBA" id="ARBA00022833"/>
    </source>
</evidence>
<dbReference type="Pfam" id="PF15186">
    <property type="entry name" value="TEX13"/>
    <property type="match status" value="1"/>
</dbReference>
<evidence type="ECO:0000313" key="9">
    <source>
        <dbReference type="RefSeq" id="XP_070460458.1"/>
    </source>
</evidence>
<keyword evidence="3 5" id="KW-0863">Zinc-finger</keyword>
<name>A0ABM4N688_EQUPR</name>
<dbReference type="PANTHER" id="PTHR23111">
    <property type="entry name" value="ZINC FINGER PROTEIN"/>
    <property type="match status" value="1"/>
</dbReference>
<evidence type="ECO:0000256" key="3">
    <source>
        <dbReference type="ARBA" id="ARBA00022771"/>
    </source>
</evidence>
<feature type="compositionally biased region" description="Basic residues" evidence="6">
    <location>
        <begin position="392"/>
        <end position="402"/>
    </location>
</feature>
<keyword evidence="8" id="KW-1185">Reference proteome</keyword>
<protein>
    <submittedName>
        <fullName evidence="9">Testis-expressed protein 13C</fullName>
    </submittedName>
</protein>
<dbReference type="Proteomes" id="UP001652662">
    <property type="component" value="Chromosome X"/>
</dbReference>
<comment type="similarity">
    <text evidence="1">Belongs to the TEX13 family.</text>
</comment>
<feature type="region of interest" description="Disordered" evidence="6">
    <location>
        <begin position="362"/>
        <end position="433"/>
    </location>
</feature>
<feature type="compositionally biased region" description="Basic and acidic residues" evidence="6">
    <location>
        <begin position="373"/>
        <end position="383"/>
    </location>
</feature>
<proteinExistence type="inferred from homology"/>
<gene>
    <name evidence="9" type="primary">LOC103554666</name>
</gene>
<evidence type="ECO:0000259" key="7">
    <source>
        <dbReference type="PROSITE" id="PS50199"/>
    </source>
</evidence>
<evidence type="ECO:0000256" key="5">
    <source>
        <dbReference type="PROSITE-ProRule" id="PRU00322"/>
    </source>
</evidence>
<reference evidence="9" key="1">
    <citation type="submission" date="2025-08" db="UniProtKB">
        <authorList>
            <consortium name="RefSeq"/>
        </authorList>
    </citation>
    <scope>IDENTIFICATION</scope>
    <source>
        <tissue evidence="9">Blood</tissue>
    </source>
</reference>
<dbReference type="InterPro" id="IPR028193">
    <property type="entry name" value="TEX13A-D_N"/>
</dbReference>
<evidence type="ECO:0000256" key="2">
    <source>
        <dbReference type="ARBA" id="ARBA00022723"/>
    </source>
</evidence>
<feature type="region of interest" description="Disordered" evidence="6">
    <location>
        <begin position="302"/>
        <end position="350"/>
    </location>
</feature>
<dbReference type="InterPro" id="IPR049367">
    <property type="entry name" value="TX13C/D_rpt"/>
</dbReference>
<dbReference type="GeneID" id="103554666"/>
<dbReference type="PROSITE" id="PS50199">
    <property type="entry name" value="ZF_RANBP2_2"/>
    <property type="match status" value="1"/>
</dbReference>
<organism evidence="8 9">
    <name type="scientific">Equus przewalskii</name>
    <name type="common">Przewalski's horse</name>
    <name type="synonym">Equus caballus przewalskii</name>
    <dbReference type="NCBI Taxonomy" id="9798"/>
    <lineage>
        <taxon>Eukaryota</taxon>
        <taxon>Metazoa</taxon>
        <taxon>Chordata</taxon>
        <taxon>Craniata</taxon>
        <taxon>Vertebrata</taxon>
        <taxon>Euteleostomi</taxon>
        <taxon>Mammalia</taxon>
        <taxon>Eutheria</taxon>
        <taxon>Laurasiatheria</taxon>
        <taxon>Perissodactyla</taxon>
        <taxon>Equidae</taxon>
        <taxon>Equus</taxon>
    </lineage>
</organism>
<dbReference type="RefSeq" id="XP_070460458.1">
    <property type="nucleotide sequence ID" value="XM_070604357.1"/>
</dbReference>